<dbReference type="InterPro" id="IPR050739">
    <property type="entry name" value="MFP"/>
</dbReference>
<dbReference type="Pfam" id="PF25876">
    <property type="entry name" value="HH_MFP_RND"/>
    <property type="match status" value="1"/>
</dbReference>
<evidence type="ECO:0000256" key="2">
    <source>
        <dbReference type="ARBA" id="ARBA00009477"/>
    </source>
</evidence>
<proteinExistence type="inferred from homology"/>
<dbReference type="RefSeq" id="WP_116300681.1">
    <property type="nucleotide sequence ID" value="NZ_NFZV01000001.1"/>
</dbReference>
<feature type="coiled-coil region" evidence="6">
    <location>
        <begin position="94"/>
        <end position="236"/>
    </location>
</feature>
<name>A0A3E0X169_9GAMM</name>
<comment type="subcellular location">
    <subcellularLocation>
        <location evidence="1">Membrane</location>
        <topology evidence="1">Single-pass membrane protein</topology>
    </subcellularLocation>
</comment>
<organism evidence="11 12">
    <name type="scientific">Alkalilimnicola ehrlichii</name>
    <dbReference type="NCBI Taxonomy" id="351052"/>
    <lineage>
        <taxon>Bacteria</taxon>
        <taxon>Pseudomonadati</taxon>
        <taxon>Pseudomonadota</taxon>
        <taxon>Gammaproteobacteria</taxon>
        <taxon>Chromatiales</taxon>
        <taxon>Ectothiorhodospiraceae</taxon>
        <taxon>Alkalilimnicola</taxon>
    </lineage>
</organism>
<dbReference type="AlphaFoldDB" id="A0A3E0X169"/>
<dbReference type="GO" id="GO:0055085">
    <property type="term" value="P:transmembrane transport"/>
    <property type="evidence" value="ECO:0007669"/>
    <property type="project" value="InterPro"/>
</dbReference>
<keyword evidence="6" id="KW-0175">Coiled coil</keyword>
<feature type="domain" description="Multidrug resistance protein MdtA-like barrel-sandwich hybrid" evidence="9">
    <location>
        <begin position="55"/>
        <end position="268"/>
    </location>
</feature>
<dbReference type="Proteomes" id="UP000256763">
    <property type="component" value="Unassembled WGS sequence"/>
</dbReference>
<feature type="domain" description="CusB-like beta-barrel" evidence="10">
    <location>
        <begin position="275"/>
        <end position="320"/>
    </location>
</feature>
<keyword evidence="4 7" id="KW-1133">Transmembrane helix</keyword>
<dbReference type="InterPro" id="IPR058625">
    <property type="entry name" value="MdtA-like_BSH"/>
</dbReference>
<evidence type="ECO:0000313" key="12">
    <source>
        <dbReference type="Proteomes" id="UP000256763"/>
    </source>
</evidence>
<reference evidence="12" key="1">
    <citation type="submission" date="2017-05" db="EMBL/GenBank/DDBJ databases">
        <authorList>
            <person name="Sharma S."/>
            <person name="Sidhu C."/>
            <person name="Pinnaka A.K."/>
        </authorList>
    </citation>
    <scope>NUCLEOTIDE SEQUENCE [LARGE SCALE GENOMIC DNA]</scope>
    <source>
        <strain evidence="12">AK93</strain>
    </source>
</reference>
<keyword evidence="5 7" id="KW-0472">Membrane</keyword>
<evidence type="ECO:0000313" key="11">
    <source>
        <dbReference type="EMBL" id="RFA39361.1"/>
    </source>
</evidence>
<evidence type="ECO:0000256" key="1">
    <source>
        <dbReference type="ARBA" id="ARBA00004167"/>
    </source>
</evidence>
<evidence type="ECO:0000259" key="10">
    <source>
        <dbReference type="Pfam" id="PF25954"/>
    </source>
</evidence>
<dbReference type="PANTHER" id="PTHR30386">
    <property type="entry name" value="MEMBRANE FUSION SUBUNIT OF EMRAB-TOLC MULTIDRUG EFFLUX PUMP"/>
    <property type="match status" value="1"/>
</dbReference>
<accession>A0A3E0X169</accession>
<evidence type="ECO:0000259" key="9">
    <source>
        <dbReference type="Pfam" id="PF25917"/>
    </source>
</evidence>
<dbReference type="Gene3D" id="1.10.287.470">
    <property type="entry name" value="Helix hairpin bin"/>
    <property type="match status" value="1"/>
</dbReference>
<keyword evidence="3 7" id="KW-0812">Transmembrane</keyword>
<dbReference type="OrthoDB" id="9811754at2"/>
<dbReference type="InterPro" id="IPR058624">
    <property type="entry name" value="MdtA-like_HH"/>
</dbReference>
<dbReference type="Gene3D" id="2.40.50.100">
    <property type="match status" value="1"/>
</dbReference>
<feature type="transmembrane region" description="Helical" evidence="7">
    <location>
        <begin position="18"/>
        <end position="37"/>
    </location>
</feature>
<dbReference type="PANTHER" id="PTHR30386:SF26">
    <property type="entry name" value="TRANSPORT PROTEIN COMB"/>
    <property type="match status" value="1"/>
</dbReference>
<dbReference type="PRINTS" id="PR01490">
    <property type="entry name" value="RTXTOXIND"/>
</dbReference>
<gene>
    <name evidence="11" type="ORF">CAL65_00695</name>
</gene>
<dbReference type="SUPFAM" id="SSF111369">
    <property type="entry name" value="HlyD-like secretion proteins"/>
    <property type="match status" value="2"/>
</dbReference>
<comment type="caution">
    <text evidence="11">The sequence shown here is derived from an EMBL/GenBank/DDBJ whole genome shotgun (WGS) entry which is preliminary data.</text>
</comment>
<dbReference type="EMBL" id="NFZW01000001">
    <property type="protein sequence ID" value="RFA39361.1"/>
    <property type="molecule type" value="Genomic_DNA"/>
</dbReference>
<dbReference type="Pfam" id="PF25954">
    <property type="entry name" value="Beta-barrel_RND_2"/>
    <property type="match status" value="1"/>
</dbReference>
<feature type="domain" description="Multidrug resistance protein MdtA-like alpha-helical hairpin" evidence="8">
    <location>
        <begin position="133"/>
        <end position="205"/>
    </location>
</feature>
<comment type="similarity">
    <text evidence="2">Belongs to the membrane fusion protein (MFP) (TC 8.A.1) family.</text>
</comment>
<dbReference type="GO" id="GO:0016020">
    <property type="term" value="C:membrane"/>
    <property type="evidence" value="ECO:0007669"/>
    <property type="project" value="UniProtKB-SubCell"/>
</dbReference>
<evidence type="ECO:0000256" key="7">
    <source>
        <dbReference type="SAM" id="Phobius"/>
    </source>
</evidence>
<sequence>MSEQEPVTRRRLGRRGKLIIAIVLSLPLIGYGAHWGYQRMTHVHTLDAQVEAGMITLSSRVPGWVTELALVRGDRVEQGQVLALLDARDAKLKLEALVARQAALAAEIEELDARIQLVAAQAASRYARAQARLEVLEAERATRAARLRQAEREHARIQPMANDGLISAQSLDEAVDRLTEAREGFRRAEAELRAAQADIDEAEASLLEPETLQRRRQVLSARLQELDAERRRQALEVEDRVIRSPIDGVIDKVFVEPGEYVASGQNLIMLHSPGQVWVEARVKETHLAPVREGQPVRIRVDAFPGQRFSGRVERVASAATNQFALLPNPNPSGNFTKITQRIPVRIAFDEPDERLAPGMMVEVYIDVRR</sequence>
<keyword evidence="12" id="KW-1185">Reference proteome</keyword>
<evidence type="ECO:0008006" key="13">
    <source>
        <dbReference type="Google" id="ProtNLM"/>
    </source>
</evidence>
<evidence type="ECO:0000256" key="6">
    <source>
        <dbReference type="SAM" id="Coils"/>
    </source>
</evidence>
<dbReference type="InterPro" id="IPR058792">
    <property type="entry name" value="Beta-barrel_RND_2"/>
</dbReference>
<evidence type="ECO:0000259" key="8">
    <source>
        <dbReference type="Pfam" id="PF25876"/>
    </source>
</evidence>
<evidence type="ECO:0000256" key="3">
    <source>
        <dbReference type="ARBA" id="ARBA00022692"/>
    </source>
</evidence>
<evidence type="ECO:0000256" key="4">
    <source>
        <dbReference type="ARBA" id="ARBA00022989"/>
    </source>
</evidence>
<evidence type="ECO:0000256" key="5">
    <source>
        <dbReference type="ARBA" id="ARBA00023136"/>
    </source>
</evidence>
<protein>
    <recommendedName>
        <fullName evidence="13">Secretion protein HlyD family protein</fullName>
    </recommendedName>
</protein>
<dbReference type="Pfam" id="PF25917">
    <property type="entry name" value="BSH_RND"/>
    <property type="match status" value="1"/>
</dbReference>
<dbReference type="Gene3D" id="2.40.30.170">
    <property type="match status" value="1"/>
</dbReference>